<protein>
    <submittedName>
        <fullName evidence="1">Uncharacterized protein</fullName>
    </submittedName>
</protein>
<reference evidence="1" key="2">
    <citation type="journal article" date="2015" name="Fish Shellfish Immunol.">
        <title>Early steps in the European eel (Anguilla anguilla)-Vibrio vulnificus interaction in the gills: Role of the RtxA13 toxin.</title>
        <authorList>
            <person name="Callol A."/>
            <person name="Pajuelo D."/>
            <person name="Ebbesson L."/>
            <person name="Teles M."/>
            <person name="MacKenzie S."/>
            <person name="Amaro C."/>
        </authorList>
    </citation>
    <scope>NUCLEOTIDE SEQUENCE</scope>
</reference>
<organism evidence="1">
    <name type="scientific">Anguilla anguilla</name>
    <name type="common">European freshwater eel</name>
    <name type="synonym">Muraena anguilla</name>
    <dbReference type="NCBI Taxonomy" id="7936"/>
    <lineage>
        <taxon>Eukaryota</taxon>
        <taxon>Metazoa</taxon>
        <taxon>Chordata</taxon>
        <taxon>Craniata</taxon>
        <taxon>Vertebrata</taxon>
        <taxon>Euteleostomi</taxon>
        <taxon>Actinopterygii</taxon>
        <taxon>Neopterygii</taxon>
        <taxon>Teleostei</taxon>
        <taxon>Anguilliformes</taxon>
        <taxon>Anguillidae</taxon>
        <taxon>Anguilla</taxon>
    </lineage>
</organism>
<reference evidence="1" key="1">
    <citation type="submission" date="2014-11" db="EMBL/GenBank/DDBJ databases">
        <authorList>
            <person name="Amaro Gonzalez C."/>
        </authorList>
    </citation>
    <scope>NUCLEOTIDE SEQUENCE</scope>
</reference>
<name>A0A0E9W625_ANGAN</name>
<dbReference type="AlphaFoldDB" id="A0A0E9W625"/>
<evidence type="ECO:0000313" key="1">
    <source>
        <dbReference type="EMBL" id="JAH85050.1"/>
    </source>
</evidence>
<dbReference type="EMBL" id="GBXM01023527">
    <property type="protein sequence ID" value="JAH85050.1"/>
    <property type="molecule type" value="Transcribed_RNA"/>
</dbReference>
<sequence length="28" mass="3441">MCEFELNQIQCCKVSQIKKCNRFCRLFK</sequence>
<accession>A0A0E9W625</accession>
<proteinExistence type="predicted"/>